<dbReference type="Gene3D" id="3.40.50.720">
    <property type="entry name" value="NAD(P)-binding Rossmann-like Domain"/>
    <property type="match status" value="1"/>
</dbReference>
<proteinExistence type="inferred from homology"/>
<organism evidence="4 5">
    <name type="scientific">Bombilactobacillus mellifer</name>
    <dbReference type="NCBI Taxonomy" id="1218492"/>
    <lineage>
        <taxon>Bacteria</taxon>
        <taxon>Bacillati</taxon>
        <taxon>Bacillota</taxon>
        <taxon>Bacilli</taxon>
        <taxon>Lactobacillales</taxon>
        <taxon>Lactobacillaceae</taxon>
        <taxon>Bombilactobacillus</taxon>
    </lineage>
</organism>
<dbReference type="GO" id="GO:0005829">
    <property type="term" value="C:cytosol"/>
    <property type="evidence" value="ECO:0007669"/>
    <property type="project" value="TreeGrafter"/>
</dbReference>
<feature type="domain" description="RmlD-like substrate binding" evidence="3">
    <location>
        <begin position="5"/>
        <end position="282"/>
    </location>
</feature>
<dbReference type="GO" id="GO:0019305">
    <property type="term" value="P:dTDP-rhamnose biosynthetic process"/>
    <property type="evidence" value="ECO:0007669"/>
    <property type="project" value="UniProtKB-UniPathway"/>
</dbReference>
<evidence type="ECO:0000313" key="4">
    <source>
        <dbReference type="EMBL" id="KJY60940.1"/>
    </source>
</evidence>
<dbReference type="EMBL" id="JXJQ01000009">
    <property type="protein sequence ID" value="KJY60940.1"/>
    <property type="molecule type" value="Genomic_DNA"/>
</dbReference>
<dbReference type="CDD" id="cd05254">
    <property type="entry name" value="dTDP_HR_like_SDR_e"/>
    <property type="match status" value="1"/>
</dbReference>
<dbReference type="Gene3D" id="3.90.25.10">
    <property type="entry name" value="UDP-galactose 4-epimerase, domain 1"/>
    <property type="match status" value="1"/>
</dbReference>
<dbReference type="STRING" id="1218492.JG30_11280"/>
<gene>
    <name evidence="4" type="ORF">JG30_11280</name>
</gene>
<dbReference type="OrthoDB" id="9803892at2"/>
<dbReference type="InterPro" id="IPR005913">
    <property type="entry name" value="dTDP_dehydrorham_reduct"/>
</dbReference>
<evidence type="ECO:0000259" key="3">
    <source>
        <dbReference type="Pfam" id="PF04321"/>
    </source>
</evidence>
<dbReference type="RefSeq" id="WP_046316933.1">
    <property type="nucleotide sequence ID" value="NZ_JBHSZT010000010.1"/>
</dbReference>
<comment type="caution">
    <text evidence="4">The sequence shown here is derived from an EMBL/GenBank/DDBJ whole genome shotgun (WGS) entry which is preliminary data.</text>
</comment>
<reference evidence="4 5" key="1">
    <citation type="submission" date="2015-01" db="EMBL/GenBank/DDBJ databases">
        <title>Comparative genomics of the lactic acid bacteria isolated from the honey bee gut.</title>
        <authorList>
            <person name="Ellegaard K.M."/>
            <person name="Tamarit D."/>
            <person name="Javelind E."/>
            <person name="Olofsson T."/>
            <person name="Andersson S.G."/>
            <person name="Vasquez A."/>
        </authorList>
    </citation>
    <scope>NUCLEOTIDE SEQUENCE [LARGE SCALE GENOMIC DNA]</scope>
    <source>
        <strain evidence="4 5">Bin4</strain>
    </source>
</reference>
<comment type="similarity">
    <text evidence="1 2">Belongs to the dTDP-4-dehydrorhamnose reductase family.</text>
</comment>
<dbReference type="Proteomes" id="UP000033558">
    <property type="component" value="Unassembled WGS sequence"/>
</dbReference>
<evidence type="ECO:0000256" key="1">
    <source>
        <dbReference type="ARBA" id="ARBA00010944"/>
    </source>
</evidence>
<dbReference type="NCBIfam" id="TIGR01214">
    <property type="entry name" value="rmlD"/>
    <property type="match status" value="1"/>
</dbReference>
<dbReference type="HOGENOM" id="CLU_045518_1_2_9"/>
<protein>
    <recommendedName>
        <fullName evidence="2">dTDP-4-dehydrorhamnose reductase</fullName>
        <ecNumber evidence="2">1.1.1.133</ecNumber>
    </recommendedName>
</protein>
<dbReference type="PATRIC" id="fig|1218492.5.peg.1272"/>
<sequence>MINDKILILGATGQLGSQLRELLDSQAMDYLAPSSKQLDITNADLVTQYFQKYQPTIIFDCAAYTNVDGAEDEPGKTLDHKINAEGTKFVAQAAEMIKATLFYISTDYVFDGNKITAYLPEDRPHPQCEYGRTKAEGETSVLNIMSKYYIIRTSWVFGQYGHNFVYTMLQLAENHSQIKVVTDQIGRPTWAKTLAQFMIYAWRQKISYGIYQLSNDNYCSWYQFAQEILTDKKVKLIPISSADYPQKAQRPQRSIMNLDKVKATGFLIPTWQSALREFKEEITN</sequence>
<dbReference type="EC" id="1.1.1.133" evidence="2"/>
<dbReference type="PANTHER" id="PTHR10491">
    <property type="entry name" value="DTDP-4-DEHYDRORHAMNOSE REDUCTASE"/>
    <property type="match status" value="1"/>
</dbReference>
<dbReference type="InterPro" id="IPR036291">
    <property type="entry name" value="NAD(P)-bd_dom_sf"/>
</dbReference>
<keyword evidence="5" id="KW-1185">Reference proteome</keyword>
<comment type="function">
    <text evidence="2">Catalyzes the reduction of dTDP-6-deoxy-L-lyxo-4-hexulose to yield dTDP-L-rhamnose.</text>
</comment>
<keyword evidence="2" id="KW-0560">Oxidoreductase</keyword>
<dbReference type="PANTHER" id="PTHR10491:SF4">
    <property type="entry name" value="METHIONINE ADENOSYLTRANSFERASE 2 SUBUNIT BETA"/>
    <property type="match status" value="1"/>
</dbReference>
<evidence type="ECO:0000256" key="2">
    <source>
        <dbReference type="RuleBase" id="RU364082"/>
    </source>
</evidence>
<accession>A0A0F4LQW7</accession>
<comment type="pathway">
    <text evidence="2">Carbohydrate biosynthesis; dTDP-L-rhamnose biosynthesis.</text>
</comment>
<dbReference type="GO" id="GO:0008831">
    <property type="term" value="F:dTDP-4-dehydrorhamnose reductase activity"/>
    <property type="evidence" value="ECO:0007669"/>
    <property type="project" value="UniProtKB-EC"/>
</dbReference>
<name>A0A0F4LQW7_9LACO</name>
<keyword evidence="2" id="KW-0521">NADP</keyword>
<dbReference type="InterPro" id="IPR029903">
    <property type="entry name" value="RmlD-like-bd"/>
</dbReference>
<evidence type="ECO:0000313" key="5">
    <source>
        <dbReference type="Proteomes" id="UP000033558"/>
    </source>
</evidence>
<dbReference type="SUPFAM" id="SSF51735">
    <property type="entry name" value="NAD(P)-binding Rossmann-fold domains"/>
    <property type="match status" value="1"/>
</dbReference>
<dbReference type="Pfam" id="PF04321">
    <property type="entry name" value="RmlD_sub_bind"/>
    <property type="match status" value="1"/>
</dbReference>
<dbReference type="UniPathway" id="UPA00124"/>
<dbReference type="AlphaFoldDB" id="A0A0F4LQW7"/>